<evidence type="ECO:0000256" key="1">
    <source>
        <dbReference type="ARBA" id="ARBA00022460"/>
    </source>
</evidence>
<dbReference type="Proteomes" id="UP001219518">
    <property type="component" value="Unassembled WGS sequence"/>
</dbReference>
<feature type="compositionally biased region" description="Basic and acidic residues" evidence="3">
    <location>
        <begin position="259"/>
        <end position="278"/>
    </location>
</feature>
<feature type="compositionally biased region" description="Low complexity" evidence="3">
    <location>
        <begin position="1037"/>
        <end position="1053"/>
    </location>
</feature>
<dbReference type="InterPro" id="IPR000618">
    <property type="entry name" value="Insect_cuticle"/>
</dbReference>
<feature type="compositionally biased region" description="Low complexity" evidence="3">
    <location>
        <begin position="944"/>
        <end position="980"/>
    </location>
</feature>
<feature type="region of interest" description="Disordered" evidence="3">
    <location>
        <begin position="88"/>
        <end position="455"/>
    </location>
</feature>
<feature type="compositionally biased region" description="Low complexity" evidence="3">
    <location>
        <begin position="790"/>
        <end position="805"/>
    </location>
</feature>
<feature type="compositionally biased region" description="Low complexity" evidence="3">
    <location>
        <begin position="182"/>
        <end position="196"/>
    </location>
</feature>
<feature type="compositionally biased region" description="Basic residues" evidence="3">
    <location>
        <begin position="1054"/>
        <end position="1064"/>
    </location>
</feature>
<accession>A0AAE1H766</accession>
<dbReference type="EMBL" id="JAHWGI010000394">
    <property type="protein sequence ID" value="KAK3915030.1"/>
    <property type="molecule type" value="Genomic_DNA"/>
</dbReference>
<sequence>MNNAPVSPTPAFPLEIQQQKRLGRCRSADAEATTLVLRPTWAVLVLAWCCVLAAAAAAATEAEDSSSSSTEATTAAISSLAYDSVTVQDTRPAAGADRGDSEDDDKTPGVKGEDAPVMAAKSPSEKVVTGDLPGPTGPSNATAEEHGEGDAEEDDDDDDEDDDDDDDDDDAEKEMDKRVEASTSKSVKITVSKVTGSGEGEKRSLEAEVVIPGPDKGPERDETAITEKTKLAEDTLHAPAVELMQGPRVRRRPSSTAALRKDDRRVVRQGDGSFRSREAMAAARNARSRKAASQPPREDPASAPGNELPAEPKPKKRKSSQRRRKSRKGVRKTKPSSTPTPSTDNFAQQQQPLFPEVPAEVWSQGADGPASAPLEAPAFPKVLLPSPPALVTEPPPLPSTEAAAAANKYPDFPVTTGNPKRDDVNKAASLRPEVRVTRQEDEAEASMEALQTATDEVRIARQGGRRLNVDVQRPAVDFQQVDVNPDGSYRFAYNTNDEGQHFRIEQANSDNLVAGRYGYRDAEGRPVQTVYTAGPRGFRARGTDIARKMDLSQGGGRAPRPPPDGRYSPEYDNYFDPLEDPSYSFAFRTPTYARKEDADGRGDVTGVYSYIDDVGERHVVQYEAGAEKGFNVINSFPDNVPAPGYHLGPGNPPRGRTTIVQNRDGSYRFVAAGPDSRREEVSDQVNNRRGSYSYIDDKGVQQTVEYIAGPGIGYRIINKHKGVVIPPTYATSFPPFSSSPFPVSPTLPTFTPTPAFPSSSFSPFPSPFPTAFPSPFPETIPPSAFPPPFSSIAPPVFPSSTVRPGGSSGRPGSGRPGYGKPSVSEYGGKPGGAGYPGSGSSTTGRPSGRPNNQYIPPRPPPTSAPSIPPPFGDLDDPFSELFPGETGTPLRPGSGAVTSYGGSSSGGSPSSSSGGGSRPGVVRPVKKPKPSVSIDTDDDDDDFFPTFPQQTGGSGSGSPRPSVTTSGYPTTTTGTSTTTASGGGDDDDNTIDGLFGDGGDVSSTPRPTQRPRPSTGTLRPPASSTSSGGDDFLDLFPTAGPSSTPGSPSSSPRPAKRPRPRPRPRPTTSRPTPSVADDFDSLFNPTPVYTDPADIPTGYDYTRPKKPLKGSGGGAGGAGGGVIYPTTIRPGRLPTRPSVGGGDDFLSELEGGGGSGGGGGGGQWSGGGGGRPAGFWPAIPYGNCCPGPLRPHPHRFRDERDDGGVYPGRPFPPGAVVRAHVQSVDLMPFEPEHRAMDPGEALERYIRQEQSLHAHRQRSVDPADGPGPSPGQGHAHAHRQRSVEAADAPAPTPAAAEQANSTTTSAAPSTTPDPTTTVTS</sequence>
<feature type="compositionally biased region" description="Acidic residues" evidence="3">
    <location>
        <begin position="150"/>
        <end position="173"/>
    </location>
</feature>
<feature type="region of interest" description="Disordered" evidence="3">
    <location>
        <begin position="783"/>
        <end position="1173"/>
    </location>
</feature>
<dbReference type="GO" id="GO:0042302">
    <property type="term" value="F:structural constituent of cuticle"/>
    <property type="evidence" value="ECO:0007669"/>
    <property type="project" value="UniProtKB-UniRule"/>
</dbReference>
<feature type="compositionally biased region" description="Gly residues" evidence="3">
    <location>
        <begin position="828"/>
        <end position="837"/>
    </location>
</feature>
<feature type="compositionally biased region" description="Basic and acidic residues" evidence="3">
    <location>
        <begin position="216"/>
        <end position="236"/>
    </location>
</feature>
<feature type="compositionally biased region" description="Gly residues" evidence="3">
    <location>
        <begin position="806"/>
        <end position="817"/>
    </location>
</feature>
<dbReference type="InterPro" id="IPR031311">
    <property type="entry name" value="CHIT_BIND_RR_consensus"/>
</dbReference>
<name>A0AAE1H766_9NEOP</name>
<feature type="compositionally biased region" description="Low complexity" evidence="3">
    <location>
        <begin position="838"/>
        <end position="850"/>
    </location>
</feature>
<feature type="compositionally biased region" description="Pro residues" evidence="3">
    <location>
        <begin position="385"/>
        <end position="398"/>
    </location>
</feature>
<feature type="compositionally biased region" description="Pro residues" evidence="3">
    <location>
        <begin position="856"/>
        <end position="871"/>
    </location>
</feature>
<feature type="compositionally biased region" description="Low complexity" evidence="3">
    <location>
        <begin position="1002"/>
        <end position="1015"/>
    </location>
</feature>
<dbReference type="PROSITE" id="PS51155">
    <property type="entry name" value="CHIT_BIND_RR_2"/>
    <property type="match status" value="3"/>
</dbReference>
<evidence type="ECO:0000256" key="3">
    <source>
        <dbReference type="SAM" id="MobiDB-lite"/>
    </source>
</evidence>
<gene>
    <name evidence="4" type="ORF">KUF71_005718</name>
</gene>
<evidence type="ECO:0000313" key="5">
    <source>
        <dbReference type="Proteomes" id="UP001219518"/>
    </source>
</evidence>
<organism evidence="4 5">
    <name type="scientific">Frankliniella fusca</name>
    <dbReference type="NCBI Taxonomy" id="407009"/>
    <lineage>
        <taxon>Eukaryota</taxon>
        <taxon>Metazoa</taxon>
        <taxon>Ecdysozoa</taxon>
        <taxon>Arthropoda</taxon>
        <taxon>Hexapoda</taxon>
        <taxon>Insecta</taxon>
        <taxon>Pterygota</taxon>
        <taxon>Neoptera</taxon>
        <taxon>Paraneoptera</taxon>
        <taxon>Thysanoptera</taxon>
        <taxon>Terebrantia</taxon>
        <taxon>Thripoidea</taxon>
        <taxon>Thripidae</taxon>
        <taxon>Frankliniella</taxon>
    </lineage>
</organism>
<keyword evidence="1 2" id="KW-0193">Cuticle</keyword>
<reference evidence="4" key="1">
    <citation type="submission" date="2021-07" db="EMBL/GenBank/DDBJ databases">
        <authorList>
            <person name="Catto M.A."/>
            <person name="Jacobson A."/>
            <person name="Kennedy G."/>
            <person name="Labadie P."/>
            <person name="Hunt B.G."/>
            <person name="Srinivasan R."/>
        </authorList>
    </citation>
    <scope>NUCLEOTIDE SEQUENCE</scope>
    <source>
        <strain evidence="4">PL_HMW_Pooled</strain>
        <tissue evidence="4">Head</tissue>
    </source>
</reference>
<dbReference type="Pfam" id="PF00379">
    <property type="entry name" value="Chitin_bind_4"/>
    <property type="match status" value="3"/>
</dbReference>
<evidence type="ECO:0000256" key="2">
    <source>
        <dbReference type="PROSITE-ProRule" id="PRU00497"/>
    </source>
</evidence>
<evidence type="ECO:0000313" key="4">
    <source>
        <dbReference type="EMBL" id="KAK3915030.1"/>
    </source>
</evidence>
<feature type="compositionally biased region" description="Gly residues" evidence="3">
    <location>
        <begin position="1150"/>
        <end position="1172"/>
    </location>
</feature>
<feature type="compositionally biased region" description="Low complexity" evidence="3">
    <location>
        <begin position="893"/>
        <end position="912"/>
    </location>
</feature>
<comment type="caution">
    <text evidence="4">The sequence shown here is derived from an EMBL/GenBank/DDBJ whole genome shotgun (WGS) entry which is preliminary data.</text>
</comment>
<dbReference type="PROSITE" id="PS00233">
    <property type="entry name" value="CHIT_BIND_RR_1"/>
    <property type="match status" value="1"/>
</dbReference>
<protein>
    <submittedName>
        <fullName evidence="4">Adult-specific rigid cuticular protein 12.6</fullName>
    </submittedName>
</protein>
<reference evidence="4" key="2">
    <citation type="journal article" date="2023" name="BMC Genomics">
        <title>Pest status, molecular evolution, and epigenetic factors derived from the genome assembly of Frankliniella fusca, a thysanopteran phytovirus vector.</title>
        <authorList>
            <person name="Catto M.A."/>
            <person name="Labadie P.E."/>
            <person name="Jacobson A.L."/>
            <person name="Kennedy G.G."/>
            <person name="Srinivasan R."/>
            <person name="Hunt B.G."/>
        </authorList>
    </citation>
    <scope>NUCLEOTIDE SEQUENCE</scope>
    <source>
        <strain evidence="4">PL_HMW_Pooled</strain>
    </source>
</reference>
<keyword evidence="5" id="KW-1185">Reference proteome</keyword>
<feature type="compositionally biased region" description="Gly residues" evidence="3">
    <location>
        <begin position="1110"/>
        <end position="1122"/>
    </location>
</feature>
<proteinExistence type="predicted"/>
<feature type="compositionally biased region" description="Low complexity" evidence="3">
    <location>
        <begin position="1285"/>
        <end position="1320"/>
    </location>
</feature>
<feature type="compositionally biased region" description="Basic residues" evidence="3">
    <location>
        <begin position="314"/>
        <end position="334"/>
    </location>
</feature>
<feature type="region of interest" description="Disordered" evidence="3">
    <location>
        <begin position="1251"/>
        <end position="1320"/>
    </location>
</feature>